<dbReference type="Proteomes" id="UP000095300">
    <property type="component" value="Unassembled WGS sequence"/>
</dbReference>
<dbReference type="STRING" id="35570.A0A1I8Q6C6"/>
<proteinExistence type="predicted"/>
<keyword evidence="4" id="KW-1185">Reference proteome</keyword>
<dbReference type="GO" id="GO:0005886">
    <property type="term" value="C:plasma membrane"/>
    <property type="evidence" value="ECO:0007669"/>
    <property type="project" value="TreeGrafter"/>
</dbReference>
<accession>A0A1I8Q6C6</accession>
<dbReference type="OrthoDB" id="6349518at2759"/>
<dbReference type="PANTHER" id="PTHR12335:SF3">
    <property type="entry name" value="IP11896P"/>
    <property type="match status" value="1"/>
</dbReference>
<feature type="compositionally biased region" description="Polar residues" evidence="1">
    <location>
        <begin position="492"/>
        <end position="502"/>
    </location>
</feature>
<dbReference type="VEuPathDB" id="VectorBase:SCAU014294"/>
<dbReference type="EnsemblMetazoa" id="SCAU014294-RA">
    <property type="protein sequence ID" value="SCAU014294-PA"/>
    <property type="gene ID" value="SCAU014294"/>
</dbReference>
<organism evidence="3 4">
    <name type="scientific">Stomoxys calcitrans</name>
    <name type="common">Stable fly</name>
    <name type="synonym">Conops calcitrans</name>
    <dbReference type="NCBI Taxonomy" id="35570"/>
    <lineage>
        <taxon>Eukaryota</taxon>
        <taxon>Metazoa</taxon>
        <taxon>Ecdysozoa</taxon>
        <taxon>Arthropoda</taxon>
        <taxon>Hexapoda</taxon>
        <taxon>Insecta</taxon>
        <taxon>Pterygota</taxon>
        <taxon>Neoptera</taxon>
        <taxon>Endopterygota</taxon>
        <taxon>Diptera</taxon>
        <taxon>Brachycera</taxon>
        <taxon>Muscomorpha</taxon>
        <taxon>Muscoidea</taxon>
        <taxon>Muscidae</taxon>
        <taxon>Stomoxys</taxon>
    </lineage>
</organism>
<name>A0A1I8Q6C6_STOCA</name>
<feature type="region of interest" description="Disordered" evidence="1">
    <location>
        <begin position="492"/>
        <end position="514"/>
    </location>
</feature>
<dbReference type="InterPro" id="IPR031578">
    <property type="entry name" value="TipE"/>
</dbReference>
<sequence>MGRRKDKPRLIPEQDKRICRAICLCQLTMVLSCVSIVYLSVAIYSPSFKAFKSGFELDPVMCQTHTADMPDSHCSWASCGEWCLTRTSGFCPQIYSIVRRNGTDIQFNNCTKKIQSRTSCPMIDEKVLPKFNCNNGTECSNLSGVFNCTNGHCKNMTERFLCHHKADGPVINSAKDNTKLNGFFECHGVYCTKIKKAFTCDRICNNIGTSGRNVVLMEDNSIITGECESAVAFNEARGNEPGVRISPTEFWTKEDGILLANCALVVDDNKSDIITAKDCLNGTVLPPGTLPPSFMNFTEFWKMYAESNVPVDPDQRFVPSQHNLTIYKSKKLFINLEGCVNTLKNECKDFHARHGNDGDNNTAMSRYQCYYNKNPNVEFVTSRYDLNKVYNELLFSLIVPIVLFVISSISLIVITKSVKVGDDAKMRCICSGEEEFDEDAVYSKRKSVRTRQQETLEANDNLNQLTNLEEMDISPGDPLGMAGSTKYLLPLSATNDSGTTDNTNEDEKASTCDVPEKPLVVI</sequence>
<gene>
    <name evidence="3" type="primary">106086067</name>
</gene>
<feature type="transmembrane region" description="Helical" evidence="2">
    <location>
        <begin position="21"/>
        <end position="44"/>
    </location>
</feature>
<dbReference type="PANTHER" id="PTHR12335">
    <property type="entry name" value="TIPE PROTEIN TEMPERATURE-INDUCED PARALYTIC E"/>
    <property type="match status" value="1"/>
</dbReference>
<feature type="compositionally biased region" description="Basic and acidic residues" evidence="1">
    <location>
        <begin position="505"/>
        <end position="514"/>
    </location>
</feature>
<reference evidence="3" key="1">
    <citation type="submission" date="2020-05" db="UniProtKB">
        <authorList>
            <consortium name="EnsemblMetazoa"/>
        </authorList>
    </citation>
    <scope>IDENTIFICATION</scope>
    <source>
        <strain evidence="3">USDA</strain>
    </source>
</reference>
<feature type="transmembrane region" description="Helical" evidence="2">
    <location>
        <begin position="393"/>
        <end position="415"/>
    </location>
</feature>
<protein>
    <submittedName>
        <fullName evidence="3">Uncharacterized protein</fullName>
    </submittedName>
</protein>
<keyword evidence="2" id="KW-0812">Transmembrane</keyword>
<evidence type="ECO:0000256" key="2">
    <source>
        <dbReference type="SAM" id="Phobius"/>
    </source>
</evidence>
<evidence type="ECO:0000313" key="4">
    <source>
        <dbReference type="Proteomes" id="UP000095300"/>
    </source>
</evidence>
<dbReference type="PROSITE" id="PS51257">
    <property type="entry name" value="PROKAR_LIPOPROTEIN"/>
    <property type="match status" value="1"/>
</dbReference>
<keyword evidence="2" id="KW-0472">Membrane</keyword>
<evidence type="ECO:0000313" key="3">
    <source>
        <dbReference type="EnsemblMetazoa" id="SCAU014294-PA"/>
    </source>
</evidence>
<evidence type="ECO:0000256" key="1">
    <source>
        <dbReference type="SAM" id="MobiDB-lite"/>
    </source>
</evidence>
<keyword evidence="2" id="KW-1133">Transmembrane helix</keyword>
<dbReference type="KEGG" id="scac:106086067"/>
<dbReference type="GO" id="GO:0017080">
    <property type="term" value="F:sodium channel regulator activity"/>
    <property type="evidence" value="ECO:0007669"/>
    <property type="project" value="TreeGrafter"/>
</dbReference>
<dbReference type="AlphaFoldDB" id="A0A1I8Q6C6"/>
<dbReference type="GO" id="GO:0002028">
    <property type="term" value="P:regulation of sodium ion transport"/>
    <property type="evidence" value="ECO:0007669"/>
    <property type="project" value="TreeGrafter"/>
</dbReference>